<comment type="caution">
    <text evidence="1">The sequence shown here is derived from an EMBL/GenBank/DDBJ whole genome shotgun (WGS) entry which is preliminary data.</text>
</comment>
<dbReference type="EMBL" id="JARBJD010000434">
    <property type="protein sequence ID" value="KAK2942103.1"/>
    <property type="molecule type" value="Genomic_DNA"/>
</dbReference>
<dbReference type="Proteomes" id="UP001281761">
    <property type="component" value="Unassembled WGS sequence"/>
</dbReference>
<accession>A0ABQ9WRZ5</accession>
<evidence type="ECO:0000313" key="2">
    <source>
        <dbReference type="Proteomes" id="UP001281761"/>
    </source>
</evidence>
<sequence length="165" mass="17421">MIECSSTAVQFLESSIANVTSTVDGAVLHLSRSTFTCRSSSFSNCKAPNGGVAWIELAGTNSILVKHEKTSTFASSFKNCVATGDSVDPANPTGKGGVLFVTGTSSHATPIRFNDSPTNHARFEDNLAGSGNDLFITSSLFESVPTASLRISFHSILYQTCAFNK</sequence>
<protein>
    <submittedName>
        <fullName evidence="1">Uncharacterized protein</fullName>
    </submittedName>
</protein>
<organism evidence="1 2">
    <name type="scientific">Blattamonas nauphoetae</name>
    <dbReference type="NCBI Taxonomy" id="2049346"/>
    <lineage>
        <taxon>Eukaryota</taxon>
        <taxon>Metamonada</taxon>
        <taxon>Preaxostyla</taxon>
        <taxon>Oxymonadida</taxon>
        <taxon>Blattamonas</taxon>
    </lineage>
</organism>
<evidence type="ECO:0000313" key="1">
    <source>
        <dbReference type="EMBL" id="KAK2942103.1"/>
    </source>
</evidence>
<proteinExistence type="predicted"/>
<name>A0ABQ9WRZ5_9EUKA</name>
<reference evidence="1 2" key="1">
    <citation type="journal article" date="2022" name="bioRxiv">
        <title>Genomics of Preaxostyla Flagellates Illuminates Evolutionary Transitions and the Path Towards Mitochondrial Loss.</title>
        <authorList>
            <person name="Novak L.V.F."/>
            <person name="Treitli S.C."/>
            <person name="Pyrih J."/>
            <person name="Halakuc P."/>
            <person name="Pipaliya S.V."/>
            <person name="Vacek V."/>
            <person name="Brzon O."/>
            <person name="Soukal P."/>
            <person name="Eme L."/>
            <person name="Dacks J.B."/>
            <person name="Karnkowska A."/>
            <person name="Elias M."/>
            <person name="Hampl V."/>
        </authorList>
    </citation>
    <scope>NUCLEOTIDE SEQUENCE [LARGE SCALE GENOMIC DNA]</scope>
    <source>
        <strain evidence="1">NAU3</strain>
        <tissue evidence="1">Gut</tissue>
    </source>
</reference>
<keyword evidence="2" id="KW-1185">Reference proteome</keyword>
<gene>
    <name evidence="1" type="ORF">BLNAU_22975</name>
</gene>